<dbReference type="AlphaFoldDB" id="A0A0B6ZDK2"/>
<reference evidence="2" key="1">
    <citation type="submission" date="2014-12" db="EMBL/GenBank/DDBJ databases">
        <title>Insight into the proteome of Arion vulgaris.</title>
        <authorList>
            <person name="Aradska J."/>
            <person name="Bulat T."/>
            <person name="Smidak R."/>
            <person name="Sarate P."/>
            <person name="Gangsoo J."/>
            <person name="Sialana F."/>
            <person name="Bilban M."/>
            <person name="Lubec G."/>
        </authorList>
    </citation>
    <scope>NUCLEOTIDE SEQUENCE</scope>
    <source>
        <tissue evidence="2">Skin</tissue>
    </source>
</reference>
<evidence type="ECO:0000256" key="1">
    <source>
        <dbReference type="SAM" id="Phobius"/>
    </source>
</evidence>
<feature type="transmembrane region" description="Helical" evidence="1">
    <location>
        <begin position="6"/>
        <end position="25"/>
    </location>
</feature>
<keyword evidence="1" id="KW-0472">Membrane</keyword>
<sequence length="112" mass="12516">VHLISTTVVMLNSIFIILACAVVLVEPKRLDKQRACDAILKYIEPLDTFLQTVEIGELIEENTLEKMLLCRSMEGTLDFVDTLKPGCDLDTIMATLDSIQDVINKVCNSEDN</sequence>
<feature type="non-terminal residue" evidence="2">
    <location>
        <position position="1"/>
    </location>
</feature>
<keyword evidence="1" id="KW-1133">Transmembrane helix</keyword>
<dbReference type="EMBL" id="HACG01019632">
    <property type="protein sequence ID" value="CEK66497.1"/>
    <property type="molecule type" value="Transcribed_RNA"/>
</dbReference>
<evidence type="ECO:0000313" key="2">
    <source>
        <dbReference type="EMBL" id="CEK66497.1"/>
    </source>
</evidence>
<organism evidence="2">
    <name type="scientific">Arion vulgaris</name>
    <dbReference type="NCBI Taxonomy" id="1028688"/>
    <lineage>
        <taxon>Eukaryota</taxon>
        <taxon>Metazoa</taxon>
        <taxon>Spiralia</taxon>
        <taxon>Lophotrochozoa</taxon>
        <taxon>Mollusca</taxon>
        <taxon>Gastropoda</taxon>
        <taxon>Heterobranchia</taxon>
        <taxon>Euthyneura</taxon>
        <taxon>Panpulmonata</taxon>
        <taxon>Eupulmonata</taxon>
        <taxon>Stylommatophora</taxon>
        <taxon>Helicina</taxon>
        <taxon>Arionoidea</taxon>
        <taxon>Arionidae</taxon>
        <taxon>Arion</taxon>
    </lineage>
</organism>
<accession>A0A0B6ZDK2</accession>
<gene>
    <name evidence="2" type="primary">ORF59068</name>
</gene>
<proteinExistence type="predicted"/>
<name>A0A0B6ZDK2_9EUPU</name>
<keyword evidence="1" id="KW-0812">Transmembrane</keyword>
<protein>
    <submittedName>
        <fullName evidence="2">Uncharacterized protein</fullName>
    </submittedName>
</protein>